<evidence type="ECO:0000256" key="5">
    <source>
        <dbReference type="ARBA" id="ARBA00022989"/>
    </source>
</evidence>
<geneLocation type="plasmid" evidence="9 10">
    <name>pSCL4</name>
</geneLocation>
<dbReference type="NCBIfam" id="TIGR00544">
    <property type="entry name" value="lgt"/>
    <property type="match status" value="1"/>
</dbReference>
<feature type="transmembrane region" description="Helical" evidence="7">
    <location>
        <begin position="220"/>
        <end position="238"/>
    </location>
</feature>
<keyword evidence="2 7" id="KW-1003">Cell membrane</keyword>
<protein>
    <recommendedName>
        <fullName evidence="7">Phosphatidylglycerol--prolipoprotein diacylglyceryl transferase</fullName>
        <ecNumber evidence="7">2.5.1.145</ecNumber>
    </recommendedName>
</protein>
<feature type="transmembrane region" description="Helical" evidence="7">
    <location>
        <begin position="150"/>
        <end position="169"/>
    </location>
</feature>
<keyword evidence="9" id="KW-0614">Plasmid</keyword>
<feature type="transmembrane region" description="Helical" evidence="7">
    <location>
        <begin position="281"/>
        <end position="300"/>
    </location>
</feature>
<dbReference type="UniPathway" id="UPA00664"/>
<sequence>MLSGFPSRSVGRRGIGRLRSVAVLGRALMRVTTMAMPSPVQGVWHLGPVPVRAYAICILIGILVAVWLTERRWAQRGGRPGVVFDIVVWAIPFGIVGGRLYHVATSWQPYFGPDGDPISALYIWEGGLGVWGAIGLGAVGAWIGARRAGVLLPPLADAAAPGIALAQGIGRLGNWFNNEVYGSRTDLPWGLRIHEWDQSVGRAVLGPDGRPEILGTFHPVFLYELLWNFAVASVVIWADRRWRLGHGRVFGMYVALYTLGRLWIEALRIDSANHVFGLRLNIWTAMIVGVVATALTLLSARRHPGREESLLRVAAEADGTGPVRQSDAPDDGIGPDRTRSSDPSAAAKSGGDKPDNGNRDTQAPRTTPVDHVGDG</sequence>
<evidence type="ECO:0000256" key="7">
    <source>
        <dbReference type="HAMAP-Rule" id="MF_01147"/>
    </source>
</evidence>
<gene>
    <name evidence="7" type="primary">lgt</name>
    <name evidence="9" type="ORF">SCLAV_p0505</name>
</gene>
<feature type="transmembrane region" description="Helical" evidence="7">
    <location>
        <begin position="81"/>
        <end position="101"/>
    </location>
</feature>
<evidence type="ECO:0000313" key="9">
    <source>
        <dbReference type="EMBL" id="EFG03995.2"/>
    </source>
</evidence>
<dbReference type="GO" id="GO:0008961">
    <property type="term" value="F:phosphatidylglycerol-prolipoprotein diacylglyceryl transferase activity"/>
    <property type="evidence" value="ECO:0007669"/>
    <property type="project" value="UniProtKB-UniRule"/>
</dbReference>
<keyword evidence="10" id="KW-1185">Reference proteome</keyword>
<feature type="region of interest" description="Disordered" evidence="8">
    <location>
        <begin position="313"/>
        <end position="375"/>
    </location>
</feature>
<comment type="pathway">
    <text evidence="7">Protein modification; lipoprotein biosynthesis (diacylglyceryl transfer).</text>
</comment>
<dbReference type="eggNOG" id="COG0682">
    <property type="taxonomic scope" value="Bacteria"/>
</dbReference>
<keyword evidence="6 7" id="KW-0472">Membrane</keyword>
<organism evidence="9 10">
    <name type="scientific">Streptomyces clavuligerus</name>
    <dbReference type="NCBI Taxonomy" id="1901"/>
    <lineage>
        <taxon>Bacteria</taxon>
        <taxon>Bacillati</taxon>
        <taxon>Actinomycetota</taxon>
        <taxon>Actinomycetes</taxon>
        <taxon>Kitasatosporales</taxon>
        <taxon>Streptomycetaceae</taxon>
        <taxon>Streptomyces</taxon>
    </lineage>
</organism>
<dbReference type="Pfam" id="PF01790">
    <property type="entry name" value="LGT"/>
    <property type="match status" value="1"/>
</dbReference>
<dbReference type="GO" id="GO:0005886">
    <property type="term" value="C:plasma membrane"/>
    <property type="evidence" value="ECO:0007669"/>
    <property type="project" value="UniProtKB-SubCell"/>
</dbReference>
<dbReference type="InterPro" id="IPR001640">
    <property type="entry name" value="Lgt"/>
</dbReference>
<reference evidence="9 10" key="1">
    <citation type="journal article" date="2010" name="Genome Biol. Evol.">
        <title>The sequence of a 1.8-mb bacterial linear plasmid reveals a rich evolutionary reservoir of secondary metabolic pathways.</title>
        <authorList>
            <person name="Medema M.H."/>
            <person name="Trefzer A."/>
            <person name="Kovalchuk A."/>
            <person name="van den Berg M."/>
            <person name="Mueller U."/>
            <person name="Heijne W."/>
            <person name="Wu L."/>
            <person name="Alam M.T."/>
            <person name="Ronning C.M."/>
            <person name="Nierman W.C."/>
            <person name="Bovenberg R.A.L."/>
            <person name="Breitling R."/>
            <person name="Takano E."/>
        </authorList>
    </citation>
    <scope>NUCLEOTIDE SEQUENCE [LARGE SCALE GENOMIC DNA]</scope>
    <source>
        <strain evidence="10">ATCC 27064 / DSM 738 / JCM 4710 / NBRC 13307 / NCIMB 12785 / NRRL 3585 / VKM Ac-602</strain>
        <plasmid evidence="9">pSCL4</plasmid>
    </source>
</reference>
<evidence type="ECO:0000256" key="8">
    <source>
        <dbReference type="SAM" id="MobiDB-lite"/>
    </source>
</evidence>
<keyword evidence="9" id="KW-0328">Glycosyltransferase</keyword>
<name>D5SJA2_STRCL</name>
<evidence type="ECO:0000256" key="6">
    <source>
        <dbReference type="ARBA" id="ARBA00023136"/>
    </source>
</evidence>
<dbReference type="GO" id="GO:0042158">
    <property type="term" value="P:lipoprotein biosynthetic process"/>
    <property type="evidence" value="ECO:0007669"/>
    <property type="project" value="UniProtKB-UniRule"/>
</dbReference>
<keyword evidence="9" id="KW-0449">Lipoprotein</keyword>
<feature type="binding site" evidence="7">
    <location>
        <position position="171"/>
    </location>
    <ligand>
        <name>a 1,2-diacyl-sn-glycero-3-phospho-(1'-sn-glycerol)</name>
        <dbReference type="ChEBI" id="CHEBI:64716"/>
    </ligand>
</feature>
<comment type="similarity">
    <text evidence="1 7">Belongs to the Lgt family.</text>
</comment>
<evidence type="ECO:0000256" key="2">
    <source>
        <dbReference type="ARBA" id="ARBA00022475"/>
    </source>
</evidence>
<feature type="transmembrane region" description="Helical" evidence="7">
    <location>
        <begin position="250"/>
        <end position="269"/>
    </location>
</feature>
<feature type="transmembrane region" description="Helical" evidence="7">
    <location>
        <begin position="51"/>
        <end position="69"/>
    </location>
</feature>
<dbReference type="Proteomes" id="UP000002357">
    <property type="component" value="Plasmid pSCL4"/>
</dbReference>
<feature type="transmembrane region" description="Helical" evidence="7">
    <location>
        <begin position="121"/>
        <end position="143"/>
    </location>
</feature>
<keyword evidence="3 7" id="KW-0808">Transferase</keyword>
<dbReference type="PROSITE" id="PS01311">
    <property type="entry name" value="LGT"/>
    <property type="match status" value="1"/>
</dbReference>
<dbReference type="PANTHER" id="PTHR30589">
    <property type="entry name" value="PROLIPOPROTEIN DIACYLGLYCERYL TRANSFERASE"/>
    <property type="match status" value="1"/>
</dbReference>
<accession>D5SJA2</accession>
<dbReference type="HAMAP" id="MF_01147">
    <property type="entry name" value="Lgt"/>
    <property type="match status" value="1"/>
</dbReference>
<comment type="function">
    <text evidence="7">Catalyzes the transfer of the diacylglyceryl group from phosphatidylglycerol to the sulfhydryl group of the N-terminal cysteine of a prolipoprotein, the first step in the formation of mature lipoproteins.</text>
</comment>
<evidence type="ECO:0000313" key="10">
    <source>
        <dbReference type="Proteomes" id="UP000002357"/>
    </source>
</evidence>
<keyword evidence="5 7" id="KW-1133">Transmembrane helix</keyword>
<comment type="catalytic activity">
    <reaction evidence="7">
        <text>L-cysteinyl-[prolipoprotein] + a 1,2-diacyl-sn-glycero-3-phospho-(1'-sn-glycerol) = an S-1,2-diacyl-sn-glyceryl-L-cysteinyl-[prolipoprotein] + sn-glycerol 1-phosphate + H(+)</text>
        <dbReference type="Rhea" id="RHEA:56712"/>
        <dbReference type="Rhea" id="RHEA-COMP:14679"/>
        <dbReference type="Rhea" id="RHEA-COMP:14680"/>
        <dbReference type="ChEBI" id="CHEBI:15378"/>
        <dbReference type="ChEBI" id="CHEBI:29950"/>
        <dbReference type="ChEBI" id="CHEBI:57685"/>
        <dbReference type="ChEBI" id="CHEBI:64716"/>
        <dbReference type="ChEBI" id="CHEBI:140658"/>
        <dbReference type="EC" id="2.5.1.145"/>
    </reaction>
</comment>
<evidence type="ECO:0000256" key="4">
    <source>
        <dbReference type="ARBA" id="ARBA00022692"/>
    </source>
</evidence>
<keyword evidence="4 7" id="KW-0812">Transmembrane</keyword>
<evidence type="ECO:0000256" key="1">
    <source>
        <dbReference type="ARBA" id="ARBA00007150"/>
    </source>
</evidence>
<dbReference type="EC" id="2.5.1.145" evidence="7"/>
<comment type="subcellular location">
    <subcellularLocation>
        <location evidence="7">Cell membrane</location>
        <topology evidence="7">Multi-pass membrane protein</topology>
    </subcellularLocation>
</comment>
<evidence type="ECO:0000256" key="3">
    <source>
        <dbReference type="ARBA" id="ARBA00022679"/>
    </source>
</evidence>
<dbReference type="PANTHER" id="PTHR30589:SF0">
    <property type="entry name" value="PHOSPHATIDYLGLYCEROL--PROLIPOPROTEIN DIACYLGLYCERYL TRANSFERASE"/>
    <property type="match status" value="1"/>
</dbReference>
<dbReference type="EMBL" id="CM000914">
    <property type="protein sequence ID" value="EFG03995.2"/>
    <property type="molecule type" value="Genomic_DNA"/>
</dbReference>
<dbReference type="AlphaFoldDB" id="D5SJA2"/>
<proteinExistence type="inferred from homology"/>